<accession>A0ABV9P4J3</accession>
<evidence type="ECO:0000256" key="1">
    <source>
        <dbReference type="SAM" id="SignalP"/>
    </source>
</evidence>
<feature type="chain" id="PRO_5045770713" evidence="1">
    <location>
        <begin position="24"/>
        <end position="236"/>
    </location>
</feature>
<organism evidence="2 3">
    <name type="scientific">Flavobacterium ponti</name>
    <dbReference type="NCBI Taxonomy" id="665133"/>
    <lineage>
        <taxon>Bacteria</taxon>
        <taxon>Pseudomonadati</taxon>
        <taxon>Bacteroidota</taxon>
        <taxon>Flavobacteriia</taxon>
        <taxon>Flavobacteriales</taxon>
        <taxon>Flavobacteriaceae</taxon>
        <taxon>Flavobacterium</taxon>
    </lineage>
</organism>
<protein>
    <submittedName>
        <fullName evidence="2">Uncharacterized protein</fullName>
    </submittedName>
</protein>
<dbReference type="EMBL" id="JBHSGW010000002">
    <property type="protein sequence ID" value="MFC4739012.1"/>
    <property type="molecule type" value="Genomic_DNA"/>
</dbReference>
<comment type="caution">
    <text evidence="2">The sequence shown here is derived from an EMBL/GenBank/DDBJ whole genome shotgun (WGS) entry which is preliminary data.</text>
</comment>
<keyword evidence="1" id="KW-0732">Signal</keyword>
<sequence>MNFKQLLLLIFGTFLFFLPNLNAQEKEDYLTTYDSIIGKENLAITNGLFHSNNFRVNDNKDIYFMSEKFTIGSLNYINQLYFDVYLKYDAYNDELVYRPSGRSEKTGVNIIKANINSFQINGIKFININNDNEKDKVIKGFYEEKLKNSTLSFYIKHYKSKREVFVNKNVLVEFSDETTFVVKKNNIFSEISSKTSISKIFPEKRKIINEYYKNNSELKKKNKTEFFTNLLQNISQ</sequence>
<dbReference type="RefSeq" id="WP_379738310.1">
    <property type="nucleotide sequence ID" value="NZ_JBHSGW010000002.1"/>
</dbReference>
<name>A0ABV9P4J3_9FLAO</name>
<reference evidence="3" key="1">
    <citation type="journal article" date="2019" name="Int. J. Syst. Evol. Microbiol.">
        <title>The Global Catalogue of Microorganisms (GCM) 10K type strain sequencing project: providing services to taxonomists for standard genome sequencing and annotation.</title>
        <authorList>
            <consortium name="The Broad Institute Genomics Platform"/>
            <consortium name="The Broad Institute Genome Sequencing Center for Infectious Disease"/>
            <person name="Wu L."/>
            <person name="Ma J."/>
        </authorList>
    </citation>
    <scope>NUCLEOTIDE SEQUENCE [LARGE SCALE GENOMIC DNA]</scope>
    <source>
        <strain evidence="3">CCUG 50349</strain>
    </source>
</reference>
<proteinExistence type="predicted"/>
<dbReference type="Proteomes" id="UP001595885">
    <property type="component" value="Unassembled WGS sequence"/>
</dbReference>
<gene>
    <name evidence="2" type="ORF">ACFO3U_03305</name>
</gene>
<evidence type="ECO:0000313" key="2">
    <source>
        <dbReference type="EMBL" id="MFC4739012.1"/>
    </source>
</evidence>
<feature type="signal peptide" evidence="1">
    <location>
        <begin position="1"/>
        <end position="23"/>
    </location>
</feature>
<evidence type="ECO:0000313" key="3">
    <source>
        <dbReference type="Proteomes" id="UP001595885"/>
    </source>
</evidence>
<keyword evidence="3" id="KW-1185">Reference proteome</keyword>